<feature type="transmembrane region" description="Helical" evidence="1">
    <location>
        <begin position="349"/>
        <end position="369"/>
    </location>
</feature>
<accession>A0A940YPI6</accession>
<feature type="transmembrane region" description="Helical" evidence="1">
    <location>
        <begin position="300"/>
        <end position="328"/>
    </location>
</feature>
<comment type="caution">
    <text evidence="2">The sequence shown here is derived from an EMBL/GenBank/DDBJ whole genome shotgun (WGS) entry which is preliminary data.</text>
</comment>
<dbReference type="RefSeq" id="WP_210802809.1">
    <property type="nucleotide sequence ID" value="NZ_JAGQDE010000012.1"/>
</dbReference>
<dbReference type="PANTHER" id="PTHR30489:SF0">
    <property type="entry name" value="LIPOPROTEIN-RELEASING SYSTEM TRANSMEMBRANE PROTEIN LOLE"/>
    <property type="match status" value="1"/>
</dbReference>
<name>A0A940YPI6_9BURK</name>
<gene>
    <name evidence="2" type="ORF">KAK06_14370</name>
</gene>
<evidence type="ECO:0000313" key="2">
    <source>
        <dbReference type="EMBL" id="MBQ0960136.1"/>
    </source>
</evidence>
<organism evidence="2 3">
    <name type="scientific">Ideonella aquatica</name>
    <dbReference type="NCBI Taxonomy" id="2824119"/>
    <lineage>
        <taxon>Bacteria</taxon>
        <taxon>Pseudomonadati</taxon>
        <taxon>Pseudomonadota</taxon>
        <taxon>Betaproteobacteria</taxon>
        <taxon>Burkholderiales</taxon>
        <taxon>Sphaerotilaceae</taxon>
        <taxon>Ideonella</taxon>
    </lineage>
</organism>
<dbReference type="Proteomes" id="UP000678374">
    <property type="component" value="Unassembled WGS sequence"/>
</dbReference>
<dbReference type="InterPro" id="IPR051447">
    <property type="entry name" value="Lipoprotein-release_system"/>
</dbReference>
<dbReference type="EMBL" id="JAGQDE010000012">
    <property type="protein sequence ID" value="MBQ0960136.1"/>
    <property type="molecule type" value="Genomic_DNA"/>
</dbReference>
<evidence type="ECO:0000256" key="1">
    <source>
        <dbReference type="SAM" id="Phobius"/>
    </source>
</evidence>
<keyword evidence="1" id="KW-0812">Transmembrane</keyword>
<proteinExistence type="predicted"/>
<protein>
    <submittedName>
        <fullName evidence="2">ABC transporter permease</fullName>
    </submittedName>
</protein>
<evidence type="ECO:0000313" key="3">
    <source>
        <dbReference type="Proteomes" id="UP000678374"/>
    </source>
</evidence>
<keyword evidence="3" id="KW-1185">Reference proteome</keyword>
<keyword evidence="1" id="KW-1133">Transmembrane helix</keyword>
<feature type="transmembrane region" description="Helical" evidence="1">
    <location>
        <begin position="244"/>
        <end position="262"/>
    </location>
</feature>
<keyword evidence="1" id="KW-0472">Membrane</keyword>
<sequence length="381" mass="41582">MSPWWHRQRGLLEHALASMSRHRAKNVGVGLVHTVLVAALASVMWLTTALRHEAEHALAAAPEVVVQGLQMGRHALSSAADLEALRGIRGVQRVQGRLWGYLYDTSTAATYTLQVPADEAAALMPAPGEALVGEGVARLRRLQTGGRLYLVAPSGEFLNLRVRSVLDPASAGFSSDLVLLNETDFRRFFRLPADVYTDLSLSVRNPKEVPKVAEKAGLALRSHRVITREDLLRSYQHLFSWREGLLLALGAAALLAFAILAFDKASGLSAAERHEIGVLKALGWDTRDILHWKLWEAGVVAGSALVLGSLLAYAHVFVLGAPLLRPVLQGWSVLFPRADWVPVIDGLQWATLAMLAVLPYLAAIVWPVWRTAAADPDEVLR</sequence>
<dbReference type="PANTHER" id="PTHR30489">
    <property type="entry name" value="LIPOPROTEIN-RELEASING SYSTEM TRANSMEMBRANE PROTEIN LOLE"/>
    <property type="match status" value="1"/>
</dbReference>
<dbReference type="AlphaFoldDB" id="A0A940YPI6"/>
<feature type="transmembrane region" description="Helical" evidence="1">
    <location>
        <begin position="27"/>
        <end position="46"/>
    </location>
</feature>
<dbReference type="GO" id="GO:0044874">
    <property type="term" value="P:lipoprotein localization to outer membrane"/>
    <property type="evidence" value="ECO:0007669"/>
    <property type="project" value="TreeGrafter"/>
</dbReference>
<dbReference type="GO" id="GO:0098797">
    <property type="term" value="C:plasma membrane protein complex"/>
    <property type="evidence" value="ECO:0007669"/>
    <property type="project" value="TreeGrafter"/>
</dbReference>
<reference evidence="2" key="1">
    <citation type="submission" date="2021-04" db="EMBL/GenBank/DDBJ databases">
        <title>The genome sequence of Ideonella sp. 4Y11.</title>
        <authorList>
            <person name="Liu Y."/>
        </authorList>
    </citation>
    <scope>NUCLEOTIDE SEQUENCE</scope>
    <source>
        <strain evidence="2">4Y11</strain>
    </source>
</reference>